<protein>
    <submittedName>
        <fullName evidence="2">Uncharacterized protein</fullName>
    </submittedName>
</protein>
<name>A0A7Y9LDI2_9ACTN</name>
<sequence length="91" mass="9714">MTTHDHDALDGQTGLHQRVIQQLTRVAFELSAASNLAGDGVAERIESVVDVLDEVIKDLRRATFEAAADRRQTGNGSPDGAESATGSDSRH</sequence>
<dbReference type="AlphaFoldDB" id="A0A7Y9LDI2"/>
<evidence type="ECO:0000313" key="2">
    <source>
        <dbReference type="EMBL" id="NYE73922.1"/>
    </source>
</evidence>
<proteinExistence type="predicted"/>
<evidence type="ECO:0000313" key="3">
    <source>
        <dbReference type="Proteomes" id="UP000569914"/>
    </source>
</evidence>
<reference evidence="2 3" key="1">
    <citation type="submission" date="2020-07" db="EMBL/GenBank/DDBJ databases">
        <title>Sequencing the genomes of 1000 actinobacteria strains.</title>
        <authorList>
            <person name="Klenk H.-P."/>
        </authorList>
    </citation>
    <scope>NUCLEOTIDE SEQUENCE [LARGE SCALE GENOMIC DNA]</scope>
    <source>
        <strain evidence="2 3">DSM 22083</strain>
    </source>
</reference>
<accession>A0A7Y9LDI2</accession>
<dbReference type="EMBL" id="JACCBU010000001">
    <property type="protein sequence ID" value="NYE73922.1"/>
    <property type="molecule type" value="Genomic_DNA"/>
</dbReference>
<gene>
    <name evidence="2" type="ORF">BKA15_005251</name>
</gene>
<evidence type="ECO:0000256" key="1">
    <source>
        <dbReference type="SAM" id="MobiDB-lite"/>
    </source>
</evidence>
<dbReference type="RefSeq" id="WP_179755818.1">
    <property type="nucleotide sequence ID" value="NZ_JACCBU010000001.1"/>
</dbReference>
<keyword evidence="3" id="KW-1185">Reference proteome</keyword>
<feature type="region of interest" description="Disordered" evidence="1">
    <location>
        <begin position="65"/>
        <end position="91"/>
    </location>
</feature>
<organism evidence="2 3">
    <name type="scientific">Microlunatus parietis</name>
    <dbReference type="NCBI Taxonomy" id="682979"/>
    <lineage>
        <taxon>Bacteria</taxon>
        <taxon>Bacillati</taxon>
        <taxon>Actinomycetota</taxon>
        <taxon>Actinomycetes</taxon>
        <taxon>Propionibacteriales</taxon>
        <taxon>Propionibacteriaceae</taxon>
        <taxon>Microlunatus</taxon>
    </lineage>
</organism>
<dbReference type="Proteomes" id="UP000569914">
    <property type="component" value="Unassembled WGS sequence"/>
</dbReference>
<comment type="caution">
    <text evidence="2">The sequence shown here is derived from an EMBL/GenBank/DDBJ whole genome shotgun (WGS) entry which is preliminary data.</text>
</comment>